<dbReference type="RefSeq" id="WP_317487491.1">
    <property type="nucleotide sequence ID" value="NZ_CP136051.1"/>
</dbReference>
<dbReference type="InterPro" id="IPR018110">
    <property type="entry name" value="Mandel_Rmase/mucon_lact_enz_CS"/>
</dbReference>
<sequence>MPLKLDFTTHTLQFTFDAGTSRGVLKEKSSILLKLYDPSDPKMFGLGEAGPLKGLSMEDIDDLPDIIKTLQSDILPVRTPGAVEDAFHLAHQLVPSGYPSLRFALETALLDFMNGGSGIIFKNSFTTGSLPIPINGLIWMGDKDFMLKQIKEKLDAGYTCLKLKIGAIDFETECEILAGIRKEFGPADITLRVDANGAFKPAEALVKLERLSQYQLHSIEQPVQAGQWEAYHVLCSRSPVPIALDEELIGVEQKAMKAELLDFIKPQFIVLKPSLLGGFMATREWIDLAAKRNVGWWMTSALESNIGLNAIAQFTAEFPIDMPQGLGTGQLYNNNFTSPLFISHGFLNSGQANVWDFRQLTFDK</sequence>
<feature type="domain" description="Mandelate racemase/muconate lactonizing enzyme C-terminal" evidence="2">
    <location>
        <begin position="143"/>
        <end position="241"/>
    </location>
</feature>
<evidence type="ECO:0000259" key="2">
    <source>
        <dbReference type="SMART" id="SM00922"/>
    </source>
</evidence>
<evidence type="ECO:0000313" key="3">
    <source>
        <dbReference type="EMBL" id="WOK04690.1"/>
    </source>
</evidence>
<dbReference type="PANTHER" id="PTHR48073:SF2">
    <property type="entry name" value="O-SUCCINYLBENZOATE SYNTHASE"/>
    <property type="match status" value="1"/>
</dbReference>
<dbReference type="Pfam" id="PF13378">
    <property type="entry name" value="MR_MLE_C"/>
    <property type="match status" value="1"/>
</dbReference>
<keyword evidence="4" id="KW-1185">Reference proteome</keyword>
<dbReference type="SUPFAM" id="SSF54826">
    <property type="entry name" value="Enolase N-terminal domain-like"/>
    <property type="match status" value="1"/>
</dbReference>
<dbReference type="SFLD" id="SFLDG00180">
    <property type="entry name" value="muconate_cycloisomerase"/>
    <property type="match status" value="1"/>
</dbReference>
<evidence type="ECO:0000313" key="4">
    <source>
        <dbReference type="Proteomes" id="UP001302349"/>
    </source>
</evidence>
<dbReference type="SMART" id="SM00922">
    <property type="entry name" value="MR_MLE"/>
    <property type="match status" value="1"/>
</dbReference>
<dbReference type="PANTHER" id="PTHR48073">
    <property type="entry name" value="O-SUCCINYLBENZOATE SYNTHASE-RELATED"/>
    <property type="match status" value="1"/>
</dbReference>
<dbReference type="Proteomes" id="UP001302349">
    <property type="component" value="Chromosome"/>
</dbReference>
<dbReference type="Gene3D" id="3.30.390.10">
    <property type="entry name" value="Enolase-like, N-terminal domain"/>
    <property type="match status" value="1"/>
</dbReference>
<proteinExistence type="predicted"/>
<accession>A0ABZ0IL26</accession>
<evidence type="ECO:0000256" key="1">
    <source>
        <dbReference type="ARBA" id="ARBA00022723"/>
    </source>
</evidence>
<dbReference type="Gene3D" id="3.20.20.120">
    <property type="entry name" value="Enolase-like C-terminal domain"/>
    <property type="match status" value="1"/>
</dbReference>
<dbReference type="SUPFAM" id="SSF51604">
    <property type="entry name" value="Enolase C-terminal domain-like"/>
    <property type="match status" value="1"/>
</dbReference>
<gene>
    <name evidence="3" type="ORF">RT717_16540</name>
</gene>
<dbReference type="InterPro" id="IPR013342">
    <property type="entry name" value="Mandelate_racemase_C"/>
</dbReference>
<protein>
    <submittedName>
        <fullName evidence="3">O-succinylbenzoate synthase</fullName>
    </submittedName>
</protein>
<dbReference type="SFLD" id="SFLDS00001">
    <property type="entry name" value="Enolase"/>
    <property type="match status" value="1"/>
</dbReference>
<dbReference type="SFLD" id="SFLDF00009">
    <property type="entry name" value="o-succinylbenzoate_synthase"/>
    <property type="match status" value="1"/>
</dbReference>
<dbReference type="EMBL" id="CP136051">
    <property type="protein sequence ID" value="WOK04690.1"/>
    <property type="molecule type" value="Genomic_DNA"/>
</dbReference>
<name>A0ABZ0IL26_9BACT</name>
<dbReference type="InterPro" id="IPR029065">
    <property type="entry name" value="Enolase_C-like"/>
</dbReference>
<dbReference type="InterPro" id="IPR029017">
    <property type="entry name" value="Enolase-like_N"/>
</dbReference>
<organism evidence="3 4">
    <name type="scientific">Imperialibacter roseus</name>
    <dbReference type="NCBI Taxonomy" id="1324217"/>
    <lineage>
        <taxon>Bacteria</taxon>
        <taxon>Pseudomonadati</taxon>
        <taxon>Bacteroidota</taxon>
        <taxon>Cytophagia</taxon>
        <taxon>Cytophagales</taxon>
        <taxon>Flammeovirgaceae</taxon>
        <taxon>Imperialibacter</taxon>
    </lineage>
</organism>
<dbReference type="CDD" id="cd03320">
    <property type="entry name" value="OSBS"/>
    <property type="match status" value="1"/>
</dbReference>
<reference evidence="3 4" key="1">
    <citation type="journal article" date="2023" name="Microbiol. Resour. Announc.">
        <title>Complete Genome Sequence of Imperialibacter roseus strain P4T.</title>
        <authorList>
            <person name="Tizabi D.R."/>
            <person name="Bachvaroff T."/>
            <person name="Hill R.T."/>
        </authorList>
    </citation>
    <scope>NUCLEOTIDE SEQUENCE [LARGE SCALE GENOMIC DNA]</scope>
    <source>
        <strain evidence="3 4">P4T</strain>
    </source>
</reference>
<keyword evidence="1" id="KW-0479">Metal-binding</keyword>
<dbReference type="InterPro" id="IPR036849">
    <property type="entry name" value="Enolase-like_C_sf"/>
</dbReference>
<dbReference type="PROSITE" id="PS00909">
    <property type="entry name" value="MR_MLE_2"/>
    <property type="match status" value="1"/>
</dbReference>